<feature type="chain" id="PRO_5002061735" description="Secreted protein" evidence="1">
    <location>
        <begin position="35"/>
        <end position="121"/>
    </location>
</feature>
<dbReference type="AlphaFoldDB" id="A0A0A9E3P8"/>
<protein>
    <recommendedName>
        <fullName evidence="3">Secreted protein</fullName>
    </recommendedName>
</protein>
<reference evidence="2" key="2">
    <citation type="journal article" date="2015" name="Data Brief">
        <title>Shoot transcriptome of the giant reed, Arundo donax.</title>
        <authorList>
            <person name="Barrero R.A."/>
            <person name="Guerrero F.D."/>
            <person name="Moolhuijzen P."/>
            <person name="Goolsby J.A."/>
            <person name="Tidwell J."/>
            <person name="Bellgard S.E."/>
            <person name="Bellgard M.I."/>
        </authorList>
    </citation>
    <scope>NUCLEOTIDE SEQUENCE</scope>
    <source>
        <tissue evidence="2">Shoot tissue taken approximately 20 cm above the soil surface</tissue>
    </source>
</reference>
<evidence type="ECO:0000256" key="1">
    <source>
        <dbReference type="SAM" id="SignalP"/>
    </source>
</evidence>
<evidence type="ECO:0008006" key="3">
    <source>
        <dbReference type="Google" id="ProtNLM"/>
    </source>
</evidence>
<name>A0A0A9E3P8_ARUDO</name>
<proteinExistence type="predicted"/>
<accession>A0A0A9E3P8</accession>
<sequence length="121" mass="12920">MLLSFCSCCCCCCCLWLDLLGLLLSLCHRPLTSGSRLANPVLVVGCAACRAAALCVLLLSHVYDVVPAPDTNIVATFAWLELLVSDVHLLGTERAGAVSVVAQGRHWRRTGGLRVRDSGKP</sequence>
<dbReference type="EMBL" id="GBRH01203209">
    <property type="protein sequence ID" value="JAD94686.1"/>
    <property type="molecule type" value="Transcribed_RNA"/>
</dbReference>
<reference evidence="2" key="1">
    <citation type="submission" date="2014-09" db="EMBL/GenBank/DDBJ databases">
        <authorList>
            <person name="Magalhaes I.L.F."/>
            <person name="Oliveira U."/>
            <person name="Santos F.R."/>
            <person name="Vidigal T.H.D.A."/>
            <person name="Brescovit A.D."/>
            <person name="Santos A.J."/>
        </authorList>
    </citation>
    <scope>NUCLEOTIDE SEQUENCE</scope>
    <source>
        <tissue evidence="2">Shoot tissue taken approximately 20 cm above the soil surface</tissue>
    </source>
</reference>
<feature type="signal peptide" evidence="1">
    <location>
        <begin position="1"/>
        <end position="34"/>
    </location>
</feature>
<keyword evidence="1" id="KW-0732">Signal</keyword>
<evidence type="ECO:0000313" key="2">
    <source>
        <dbReference type="EMBL" id="JAD94686.1"/>
    </source>
</evidence>
<organism evidence="2">
    <name type="scientific">Arundo donax</name>
    <name type="common">Giant reed</name>
    <name type="synonym">Donax arundinaceus</name>
    <dbReference type="NCBI Taxonomy" id="35708"/>
    <lineage>
        <taxon>Eukaryota</taxon>
        <taxon>Viridiplantae</taxon>
        <taxon>Streptophyta</taxon>
        <taxon>Embryophyta</taxon>
        <taxon>Tracheophyta</taxon>
        <taxon>Spermatophyta</taxon>
        <taxon>Magnoliopsida</taxon>
        <taxon>Liliopsida</taxon>
        <taxon>Poales</taxon>
        <taxon>Poaceae</taxon>
        <taxon>PACMAD clade</taxon>
        <taxon>Arundinoideae</taxon>
        <taxon>Arundineae</taxon>
        <taxon>Arundo</taxon>
    </lineage>
</organism>